<dbReference type="PROSITE" id="PS01124">
    <property type="entry name" value="HTH_ARAC_FAMILY_2"/>
    <property type="match status" value="1"/>
</dbReference>
<dbReference type="RefSeq" id="WP_004986056.1">
    <property type="nucleotide sequence ID" value="NZ_AP018824.1"/>
</dbReference>
<dbReference type="AlphaFoldDB" id="A0AA46NMY5"/>
<evidence type="ECO:0000256" key="3">
    <source>
        <dbReference type="ARBA" id="ARBA00023163"/>
    </source>
</evidence>
<dbReference type="PANTHER" id="PTHR47894">
    <property type="entry name" value="HTH-TYPE TRANSCRIPTIONAL REGULATOR GADX"/>
    <property type="match status" value="1"/>
</dbReference>
<dbReference type="Proteomes" id="UP001164081">
    <property type="component" value="Chromosome"/>
</dbReference>
<dbReference type="PANTHER" id="PTHR47894:SF1">
    <property type="entry name" value="HTH-TYPE TRANSCRIPTIONAL REGULATOR VQSM"/>
    <property type="match status" value="1"/>
</dbReference>
<evidence type="ECO:0000259" key="4">
    <source>
        <dbReference type="PROSITE" id="PS01124"/>
    </source>
</evidence>
<evidence type="ECO:0000256" key="1">
    <source>
        <dbReference type="ARBA" id="ARBA00023015"/>
    </source>
</evidence>
<evidence type="ECO:0000256" key="2">
    <source>
        <dbReference type="ARBA" id="ARBA00023125"/>
    </source>
</evidence>
<dbReference type="InterPro" id="IPR009057">
    <property type="entry name" value="Homeodomain-like_sf"/>
</dbReference>
<dbReference type="SMART" id="SM00342">
    <property type="entry name" value="HTH_ARAC"/>
    <property type="match status" value="1"/>
</dbReference>
<evidence type="ECO:0000313" key="5">
    <source>
        <dbReference type="EMBL" id="UYF75422.1"/>
    </source>
</evidence>
<name>A0AA46NMY5_9GAMM</name>
<dbReference type="GO" id="GO:0000976">
    <property type="term" value="F:transcription cis-regulatory region binding"/>
    <property type="evidence" value="ECO:0007669"/>
    <property type="project" value="TreeGrafter"/>
</dbReference>
<dbReference type="EMBL" id="CP089044">
    <property type="protein sequence ID" value="UYF75422.1"/>
    <property type="molecule type" value="Genomic_DNA"/>
</dbReference>
<dbReference type="Pfam" id="PF12833">
    <property type="entry name" value="HTH_18"/>
    <property type="match status" value="1"/>
</dbReference>
<feature type="domain" description="HTH araC/xylS-type" evidence="4">
    <location>
        <begin position="232"/>
        <end position="330"/>
    </location>
</feature>
<dbReference type="GO" id="GO:0003700">
    <property type="term" value="F:DNA-binding transcription factor activity"/>
    <property type="evidence" value="ECO:0007669"/>
    <property type="project" value="InterPro"/>
</dbReference>
<reference evidence="5" key="1">
    <citation type="journal article" date="2022" name="J Glob Antimicrob Resist">
        <title>Comparative analysis of IMP-4- and OXA-58-containing plasmids of three carbapenemase-producing Acinetobacter ursingii strains in the Netherlands.</title>
        <authorList>
            <person name="Hendrickx A.P.A."/>
            <person name="Schade R.P."/>
            <person name="Landman F."/>
            <person name="Bosch T."/>
            <person name="Schouls L.M."/>
            <person name="van Dijk K."/>
        </authorList>
    </citation>
    <scope>NUCLEOTIDE SEQUENCE</scope>
    <source>
        <strain evidence="5">RIVM_C010761</strain>
    </source>
</reference>
<dbReference type="Pfam" id="PF12625">
    <property type="entry name" value="Arabinose_bd"/>
    <property type="match status" value="1"/>
</dbReference>
<accession>A0AA46NMY5</accession>
<sequence>MQRTFYHIKSVSSNLMRLLELFCDQHDLTLPDRVKDYALNERVPFSEWLFLLNYIEQQYPVPALGLKIAELVKPEHLGIMAYIGLSSDNLTQALSSFLQFQRLSYDFMDVSVKCHDNELIISWEFDPYFKAGAVADETMIAIFFNLVNQLIYPNRIAINRIEFVSASPKNPQLYESYFNCPVEFSHNKTNMYFPLSNLNLTVPSADPVLNQILIQQADILLQELPECNSFDEVVQRAIIYAVHQGKISIEYVAQQLGYTSRMFQYKLKQQGYTFKQRLNQVRKELAIGYLADPSLSILDISLLLSYQEQTSFNRSFKNWTGMSPLQYRRVILDEFFEEQDNPWNLMV</sequence>
<dbReference type="SUPFAM" id="SSF46689">
    <property type="entry name" value="Homeodomain-like"/>
    <property type="match status" value="1"/>
</dbReference>
<dbReference type="GO" id="GO:0005829">
    <property type="term" value="C:cytosol"/>
    <property type="evidence" value="ECO:0007669"/>
    <property type="project" value="TreeGrafter"/>
</dbReference>
<gene>
    <name evidence="5" type="ORF">LSO58_00365</name>
</gene>
<dbReference type="Gene3D" id="1.10.10.60">
    <property type="entry name" value="Homeodomain-like"/>
    <property type="match status" value="1"/>
</dbReference>
<proteinExistence type="predicted"/>
<dbReference type="InterPro" id="IPR018060">
    <property type="entry name" value="HTH_AraC"/>
</dbReference>
<organism evidence="5 6">
    <name type="scientific">Acinetobacter ursingii</name>
    <dbReference type="NCBI Taxonomy" id="108980"/>
    <lineage>
        <taxon>Bacteria</taxon>
        <taxon>Pseudomonadati</taxon>
        <taxon>Pseudomonadota</taxon>
        <taxon>Gammaproteobacteria</taxon>
        <taxon>Moraxellales</taxon>
        <taxon>Moraxellaceae</taxon>
        <taxon>Acinetobacter</taxon>
    </lineage>
</organism>
<keyword evidence="2" id="KW-0238">DNA-binding</keyword>
<protein>
    <submittedName>
        <fullName evidence="5">AraC family transcriptional regulator ligand-binding domain-containing protein</fullName>
    </submittedName>
</protein>
<evidence type="ECO:0000313" key="6">
    <source>
        <dbReference type="Proteomes" id="UP001164081"/>
    </source>
</evidence>
<keyword evidence="3" id="KW-0804">Transcription</keyword>
<dbReference type="InterPro" id="IPR032687">
    <property type="entry name" value="AraC-type_N"/>
</dbReference>
<keyword evidence="1" id="KW-0805">Transcription regulation</keyword>